<evidence type="ECO:0008006" key="3">
    <source>
        <dbReference type="Google" id="ProtNLM"/>
    </source>
</evidence>
<dbReference type="OMA" id="WDGFVSH"/>
<organism evidence="1 2">
    <name type="scientific">Pycnoporus cinnabarinus</name>
    <name type="common">Cinnabar-red polypore</name>
    <name type="synonym">Trametes cinnabarina</name>
    <dbReference type="NCBI Taxonomy" id="5643"/>
    <lineage>
        <taxon>Eukaryota</taxon>
        <taxon>Fungi</taxon>
        <taxon>Dikarya</taxon>
        <taxon>Basidiomycota</taxon>
        <taxon>Agaricomycotina</taxon>
        <taxon>Agaricomycetes</taxon>
        <taxon>Polyporales</taxon>
        <taxon>Polyporaceae</taxon>
        <taxon>Trametes</taxon>
    </lineage>
</organism>
<dbReference type="Proteomes" id="UP000029665">
    <property type="component" value="Unassembled WGS sequence"/>
</dbReference>
<comment type="caution">
    <text evidence="1">The sequence shown here is derived from an EMBL/GenBank/DDBJ whole genome shotgun (WGS) entry which is preliminary data.</text>
</comment>
<name>A0A060SAH4_PYCCI</name>
<dbReference type="InterPro" id="IPR051035">
    <property type="entry name" value="Mito_inheritance_9"/>
</dbReference>
<dbReference type="HOGENOM" id="CLU_019189_13_1_1"/>
<protein>
    <recommendedName>
        <fullName evidence="3">Aminoglycoside phosphotransferase domain-containing protein</fullName>
    </recommendedName>
</protein>
<dbReference type="OrthoDB" id="2785096at2759"/>
<sequence length="381" mass="43088">MRCIIHLETNLLRLRFSQHGSLYFSDDVSEELRSRPLHQEGDTSAGDLGPQLELKYKIGPTVNREWWRGHYGRIDANRGPWPDMQTMIRSAADFQLRAIDTGAVDVSSSRLKSTPADIPLLRRMLNMCIRIAPAIVPADPALTAPALNHPDLSLTNLIVPNEGPAEIRHSIDWQGATVSPFCMQVHLPPAMAYTAGVIPLPPDGSEPSLPPDFDLRTPEEQEYLRRHHRSARRQYWYSFIIQGIQRMRGEALALPHYLQLANLVPYITRCVAEGPADLRGLLIGLQQLWAEIAADGSSPCPVDFTPEELAAHTQEVQRQEEYERNVAQLYREIGCQNDGSVNPDEYEAAKARVERLRHEWDEIAMKGPFPFFEGAYSYYLT</sequence>
<dbReference type="Gene3D" id="3.90.1200.10">
    <property type="match status" value="1"/>
</dbReference>
<evidence type="ECO:0000313" key="1">
    <source>
        <dbReference type="EMBL" id="CDO71320.1"/>
    </source>
</evidence>
<accession>A0A060SAH4</accession>
<dbReference type="AlphaFoldDB" id="A0A060SAH4"/>
<keyword evidence="2" id="KW-1185">Reference proteome</keyword>
<dbReference type="EMBL" id="CCBP010000100">
    <property type="protein sequence ID" value="CDO71320.1"/>
    <property type="molecule type" value="Genomic_DNA"/>
</dbReference>
<gene>
    <name evidence="1" type="ORF">BN946_scf184908.g78</name>
</gene>
<evidence type="ECO:0000313" key="2">
    <source>
        <dbReference type="Proteomes" id="UP000029665"/>
    </source>
</evidence>
<reference evidence="1" key="1">
    <citation type="submission" date="2014-01" db="EMBL/GenBank/DDBJ databases">
        <title>The genome of the white-rot fungus Pycnoporus cinnabarinus: a basidiomycete model with a versatile arsenal for lignocellulosic biomass breakdown.</title>
        <authorList>
            <person name="Levasseur A."/>
            <person name="Lomascolo A."/>
            <person name="Ruiz-Duenas F.J."/>
            <person name="Uzan E."/>
            <person name="Piumi F."/>
            <person name="Kues U."/>
            <person name="Ram A.F.J."/>
            <person name="Murat C."/>
            <person name="Haon M."/>
            <person name="Benoit I."/>
            <person name="Arfi Y."/>
            <person name="Chevret D."/>
            <person name="Drula E."/>
            <person name="Kwon M.J."/>
            <person name="Gouret P."/>
            <person name="Lesage-Meessen L."/>
            <person name="Lombard V."/>
            <person name="Mariette J."/>
            <person name="Noirot C."/>
            <person name="Park J."/>
            <person name="Patyshakuliyeva A."/>
            <person name="Wieneger R.A.B."/>
            <person name="Wosten H.A.B."/>
            <person name="Martin F."/>
            <person name="Coutinho P.M."/>
            <person name="de Vries R."/>
            <person name="Martinez A.T."/>
            <person name="Klopp C."/>
            <person name="Pontarotti P."/>
            <person name="Henrissat B."/>
            <person name="Record E."/>
        </authorList>
    </citation>
    <scope>NUCLEOTIDE SEQUENCE [LARGE SCALE GENOMIC DNA]</scope>
    <source>
        <strain evidence="1">BRFM137</strain>
    </source>
</reference>
<proteinExistence type="predicted"/>
<dbReference type="PANTHER" id="PTHR36091:SF1">
    <property type="entry name" value="ALTERED INHERITANCE OF MITOCHONDRIA PROTEIN 9, MITOCHONDRIAL"/>
    <property type="match status" value="1"/>
</dbReference>
<dbReference type="PANTHER" id="PTHR36091">
    <property type="entry name" value="ALTERED INHERITANCE OF MITOCHONDRIA PROTEIN 9, MITOCHONDRIAL"/>
    <property type="match status" value="1"/>
</dbReference>
<dbReference type="GO" id="GO:0005739">
    <property type="term" value="C:mitochondrion"/>
    <property type="evidence" value="ECO:0007669"/>
    <property type="project" value="TreeGrafter"/>
</dbReference>